<evidence type="ECO:0000256" key="1">
    <source>
        <dbReference type="SAM" id="MobiDB-lite"/>
    </source>
</evidence>
<feature type="region of interest" description="Disordered" evidence="1">
    <location>
        <begin position="1"/>
        <end position="23"/>
    </location>
</feature>
<sequence>MKRIGAALLSQAPRGIGISPVGEAPAELGRCRTLPEIKRCETAAAGAEEAEARHMVRSPLKGGERALPTGDRGGRNGGHNARSSWRNRKRGRPLRGQPGAARPRCEPRWGPRPIDTKVNATGGTGAFPFR</sequence>
<reference evidence="2" key="1">
    <citation type="journal article" date="2022" name="bioRxiv">
        <title>Sequencing and chromosome-scale assembly of the giantPleurodeles waltlgenome.</title>
        <authorList>
            <person name="Brown T."/>
            <person name="Elewa A."/>
            <person name="Iarovenko S."/>
            <person name="Subramanian E."/>
            <person name="Araus A.J."/>
            <person name="Petzold A."/>
            <person name="Susuki M."/>
            <person name="Suzuki K.-i.T."/>
            <person name="Hayashi T."/>
            <person name="Toyoda A."/>
            <person name="Oliveira C."/>
            <person name="Osipova E."/>
            <person name="Leigh N.D."/>
            <person name="Simon A."/>
            <person name="Yun M.H."/>
        </authorList>
    </citation>
    <scope>NUCLEOTIDE SEQUENCE</scope>
    <source>
        <strain evidence="2">20211129_DDA</strain>
        <tissue evidence="2">Liver</tissue>
    </source>
</reference>
<protein>
    <submittedName>
        <fullName evidence="2">Uncharacterized protein</fullName>
    </submittedName>
</protein>
<feature type="region of interest" description="Disordered" evidence="1">
    <location>
        <begin position="45"/>
        <end position="130"/>
    </location>
</feature>
<organism evidence="2 3">
    <name type="scientific">Pleurodeles waltl</name>
    <name type="common">Iberian ribbed newt</name>
    <dbReference type="NCBI Taxonomy" id="8319"/>
    <lineage>
        <taxon>Eukaryota</taxon>
        <taxon>Metazoa</taxon>
        <taxon>Chordata</taxon>
        <taxon>Craniata</taxon>
        <taxon>Vertebrata</taxon>
        <taxon>Euteleostomi</taxon>
        <taxon>Amphibia</taxon>
        <taxon>Batrachia</taxon>
        <taxon>Caudata</taxon>
        <taxon>Salamandroidea</taxon>
        <taxon>Salamandridae</taxon>
        <taxon>Pleurodelinae</taxon>
        <taxon>Pleurodeles</taxon>
    </lineage>
</organism>
<evidence type="ECO:0000313" key="2">
    <source>
        <dbReference type="EMBL" id="KAJ1191603.1"/>
    </source>
</evidence>
<comment type="caution">
    <text evidence="2">The sequence shown here is derived from an EMBL/GenBank/DDBJ whole genome shotgun (WGS) entry which is preliminary data.</text>
</comment>
<dbReference type="EMBL" id="JANPWB010000004">
    <property type="protein sequence ID" value="KAJ1191603.1"/>
    <property type="molecule type" value="Genomic_DNA"/>
</dbReference>
<gene>
    <name evidence="2" type="ORF">NDU88_000919</name>
</gene>
<keyword evidence="3" id="KW-1185">Reference proteome</keyword>
<proteinExistence type="predicted"/>
<evidence type="ECO:0000313" key="3">
    <source>
        <dbReference type="Proteomes" id="UP001066276"/>
    </source>
</evidence>
<dbReference type="Proteomes" id="UP001066276">
    <property type="component" value="Chromosome 2_2"/>
</dbReference>
<dbReference type="AlphaFoldDB" id="A0AAV7UUQ4"/>
<accession>A0AAV7UUQ4</accession>
<name>A0AAV7UUQ4_PLEWA</name>